<keyword evidence="5 12" id="KW-0812">Transmembrane</keyword>
<keyword evidence="4" id="KW-0645">Protease</keyword>
<keyword evidence="6" id="KW-0378">Hydrolase</keyword>
<organism evidence="14 15">
    <name type="scientific">Apatococcus lobatus</name>
    <dbReference type="NCBI Taxonomy" id="904363"/>
    <lineage>
        <taxon>Eukaryota</taxon>
        <taxon>Viridiplantae</taxon>
        <taxon>Chlorophyta</taxon>
        <taxon>core chlorophytes</taxon>
        <taxon>Trebouxiophyceae</taxon>
        <taxon>Chlorellales</taxon>
        <taxon>Chlorellaceae</taxon>
        <taxon>Apatococcus</taxon>
    </lineage>
</organism>
<evidence type="ECO:0000256" key="9">
    <source>
        <dbReference type="ARBA" id="ARBA00023049"/>
    </source>
</evidence>
<comment type="cofactor">
    <cofactor evidence="1">
        <name>Zn(2+)</name>
        <dbReference type="ChEBI" id="CHEBI:29105"/>
    </cofactor>
</comment>
<feature type="compositionally biased region" description="Polar residues" evidence="11">
    <location>
        <begin position="32"/>
        <end position="44"/>
    </location>
</feature>
<feature type="domain" description="PDZ" evidence="13">
    <location>
        <begin position="221"/>
        <end position="294"/>
    </location>
</feature>
<comment type="similarity">
    <text evidence="3">Belongs to the peptidase M50A family.</text>
</comment>
<dbReference type="NCBIfam" id="TIGR00054">
    <property type="entry name" value="RIP metalloprotease RseP"/>
    <property type="match status" value="1"/>
</dbReference>
<dbReference type="Pfam" id="PF17820">
    <property type="entry name" value="PDZ_6"/>
    <property type="match status" value="1"/>
</dbReference>
<keyword evidence="7" id="KW-0862">Zinc</keyword>
<dbReference type="InterPro" id="IPR004387">
    <property type="entry name" value="Pept_M50_Zn"/>
</dbReference>
<dbReference type="Proteomes" id="UP001438707">
    <property type="component" value="Unassembled WGS sequence"/>
</dbReference>
<evidence type="ECO:0000256" key="11">
    <source>
        <dbReference type="SAM" id="MobiDB-lite"/>
    </source>
</evidence>
<evidence type="ECO:0000256" key="7">
    <source>
        <dbReference type="ARBA" id="ARBA00022833"/>
    </source>
</evidence>
<evidence type="ECO:0000256" key="4">
    <source>
        <dbReference type="ARBA" id="ARBA00022670"/>
    </source>
</evidence>
<evidence type="ECO:0000256" key="3">
    <source>
        <dbReference type="ARBA" id="ARBA00009989"/>
    </source>
</evidence>
<keyword evidence="15" id="KW-1185">Reference proteome</keyword>
<dbReference type="GO" id="GO:0004222">
    <property type="term" value="F:metalloendopeptidase activity"/>
    <property type="evidence" value="ECO:0007669"/>
    <property type="project" value="InterPro"/>
</dbReference>
<dbReference type="AlphaFoldDB" id="A0AAW1SGR6"/>
<evidence type="ECO:0000256" key="5">
    <source>
        <dbReference type="ARBA" id="ARBA00022692"/>
    </source>
</evidence>
<dbReference type="Pfam" id="PF02163">
    <property type="entry name" value="Peptidase_M50"/>
    <property type="match status" value="1"/>
</dbReference>
<dbReference type="InterPro" id="IPR001478">
    <property type="entry name" value="PDZ"/>
</dbReference>
<feature type="region of interest" description="Disordered" evidence="11">
    <location>
        <begin position="32"/>
        <end position="77"/>
    </location>
</feature>
<evidence type="ECO:0000313" key="15">
    <source>
        <dbReference type="Proteomes" id="UP001438707"/>
    </source>
</evidence>
<dbReference type="Gene3D" id="2.30.42.10">
    <property type="match status" value="1"/>
</dbReference>
<dbReference type="SMART" id="SM00228">
    <property type="entry name" value="PDZ"/>
    <property type="match status" value="1"/>
</dbReference>
<evidence type="ECO:0000256" key="6">
    <source>
        <dbReference type="ARBA" id="ARBA00022801"/>
    </source>
</evidence>
<evidence type="ECO:0000259" key="13">
    <source>
        <dbReference type="SMART" id="SM00228"/>
    </source>
</evidence>
<sequence>MLHIALVSQALPAHRPSGCPWSRRSSQRLLVRATSQQHEQTSGQEECHRPQSPASLAPVSSTNATSRRKLSWRPASWRNQSSNREGFALWGIAAAAAGPLAGLSGAFNNLQALGVLAAIITIHETGHFFAARSQSIRVAAFSIGFGPQLFSYQGPEVEYSLRLFPLGGYVGFPDDDPDSKIPADDPDLLRNRPVKDRFIVISAGVVANFIFAYSLLVTQAGVIGIPSTNILPGVRVPEVLRQSIAEKAGLKRGDIITRIAGEAVPAEPRAVANVVSIITRSPDQEVMVDIIRRGQNLTLPITPAPDVTGGGRIGIQLAPNARLDHKRAENPLQVLTVAAGQFGRLMATVTSGLSQIFLNFDKTKDSISGPVAIVKAGGDVAKSDLSGLFQFAAIVNINLGVVNLLPFPALDGGYLVLLIIEALRGKKLEKPIEQTITASGLLLLVGTGLVLIVRDTLNLGFLS</sequence>
<dbReference type="PANTHER" id="PTHR42837">
    <property type="entry name" value="REGULATOR OF SIGMA-E PROTEASE RSEP"/>
    <property type="match status" value="1"/>
</dbReference>
<dbReference type="PANTHER" id="PTHR42837:SF2">
    <property type="entry name" value="MEMBRANE METALLOPROTEASE ARASP2, CHLOROPLASTIC-RELATED"/>
    <property type="match status" value="1"/>
</dbReference>
<dbReference type="InterPro" id="IPR008915">
    <property type="entry name" value="Peptidase_M50"/>
</dbReference>
<feature type="transmembrane region" description="Helical" evidence="12">
    <location>
        <begin position="404"/>
        <end position="423"/>
    </location>
</feature>
<dbReference type="InterPro" id="IPR036034">
    <property type="entry name" value="PDZ_sf"/>
</dbReference>
<keyword evidence="9" id="KW-0482">Metalloprotease</keyword>
<evidence type="ECO:0000313" key="14">
    <source>
        <dbReference type="EMBL" id="KAK9844697.1"/>
    </source>
</evidence>
<reference evidence="14 15" key="1">
    <citation type="journal article" date="2024" name="Nat. Commun.">
        <title>Phylogenomics reveals the evolutionary origins of lichenization in chlorophyte algae.</title>
        <authorList>
            <person name="Puginier C."/>
            <person name="Libourel C."/>
            <person name="Otte J."/>
            <person name="Skaloud P."/>
            <person name="Haon M."/>
            <person name="Grisel S."/>
            <person name="Petersen M."/>
            <person name="Berrin J.G."/>
            <person name="Delaux P.M."/>
            <person name="Dal Grande F."/>
            <person name="Keller J."/>
        </authorList>
    </citation>
    <scope>NUCLEOTIDE SEQUENCE [LARGE SCALE GENOMIC DNA]</scope>
    <source>
        <strain evidence="14 15">SAG 2145</strain>
    </source>
</reference>
<name>A0AAW1SGR6_9CHLO</name>
<dbReference type="GO" id="GO:0016020">
    <property type="term" value="C:membrane"/>
    <property type="evidence" value="ECO:0007669"/>
    <property type="project" value="UniProtKB-SubCell"/>
</dbReference>
<comment type="caution">
    <text evidence="14">The sequence shown here is derived from an EMBL/GenBank/DDBJ whole genome shotgun (WGS) entry which is preliminary data.</text>
</comment>
<evidence type="ECO:0000256" key="2">
    <source>
        <dbReference type="ARBA" id="ARBA00004141"/>
    </source>
</evidence>
<feature type="transmembrane region" description="Helical" evidence="12">
    <location>
        <begin position="113"/>
        <end position="131"/>
    </location>
</feature>
<protein>
    <recommendedName>
        <fullName evidence="13">PDZ domain-containing protein</fullName>
    </recommendedName>
</protein>
<dbReference type="EMBL" id="JALJOS010000001">
    <property type="protein sequence ID" value="KAK9844697.1"/>
    <property type="molecule type" value="Genomic_DNA"/>
</dbReference>
<feature type="compositionally biased region" description="Polar residues" evidence="11">
    <location>
        <begin position="52"/>
        <end position="65"/>
    </location>
</feature>
<feature type="transmembrane region" description="Helical" evidence="12">
    <location>
        <begin position="87"/>
        <end position="107"/>
    </location>
</feature>
<proteinExistence type="inferred from homology"/>
<evidence type="ECO:0000256" key="10">
    <source>
        <dbReference type="ARBA" id="ARBA00023136"/>
    </source>
</evidence>
<keyword evidence="8 12" id="KW-1133">Transmembrane helix</keyword>
<comment type="subcellular location">
    <subcellularLocation>
        <location evidence="2">Membrane</location>
        <topology evidence="2">Multi-pass membrane protein</topology>
    </subcellularLocation>
</comment>
<feature type="transmembrane region" description="Helical" evidence="12">
    <location>
        <begin position="435"/>
        <end position="453"/>
    </location>
</feature>
<gene>
    <name evidence="14" type="ORF">WJX74_005652</name>
</gene>
<keyword evidence="10 12" id="KW-0472">Membrane</keyword>
<feature type="transmembrane region" description="Helical" evidence="12">
    <location>
        <begin position="198"/>
        <end position="216"/>
    </location>
</feature>
<dbReference type="InterPro" id="IPR041489">
    <property type="entry name" value="PDZ_6"/>
</dbReference>
<evidence type="ECO:0000256" key="8">
    <source>
        <dbReference type="ARBA" id="ARBA00022989"/>
    </source>
</evidence>
<evidence type="ECO:0000256" key="1">
    <source>
        <dbReference type="ARBA" id="ARBA00001947"/>
    </source>
</evidence>
<evidence type="ECO:0000256" key="12">
    <source>
        <dbReference type="SAM" id="Phobius"/>
    </source>
</evidence>
<dbReference type="GO" id="GO:0006508">
    <property type="term" value="P:proteolysis"/>
    <property type="evidence" value="ECO:0007669"/>
    <property type="project" value="UniProtKB-KW"/>
</dbReference>
<accession>A0AAW1SGR6</accession>
<dbReference type="CDD" id="cd06163">
    <property type="entry name" value="S2P-M50_PDZ_RseP-like"/>
    <property type="match status" value="1"/>
</dbReference>
<dbReference type="SUPFAM" id="SSF50156">
    <property type="entry name" value="PDZ domain-like"/>
    <property type="match status" value="1"/>
</dbReference>